<gene>
    <name evidence="1" type="ORF">DSO57_1006286</name>
</gene>
<evidence type="ECO:0000313" key="1">
    <source>
        <dbReference type="EMBL" id="KAJ9062838.1"/>
    </source>
</evidence>
<sequence>METPTAAETMSTQLFGLLYIILTGMHPFYGRLYPLAWPNPILSRPMPLPMPGFLTEGLPSSASLFSLFSSSSSSSSSLLINL</sequence>
<proteinExistence type="predicted"/>
<comment type="caution">
    <text evidence="1">The sequence shown here is derived from an EMBL/GenBank/DDBJ whole genome shotgun (WGS) entry which is preliminary data.</text>
</comment>
<name>A0ACC2SKE1_9FUNG</name>
<keyword evidence="2" id="KW-1185">Reference proteome</keyword>
<dbReference type="EMBL" id="QTSX02004988">
    <property type="protein sequence ID" value="KAJ9062838.1"/>
    <property type="molecule type" value="Genomic_DNA"/>
</dbReference>
<evidence type="ECO:0000313" key="2">
    <source>
        <dbReference type="Proteomes" id="UP001165960"/>
    </source>
</evidence>
<accession>A0ACC2SKE1</accession>
<dbReference type="Proteomes" id="UP001165960">
    <property type="component" value="Unassembled WGS sequence"/>
</dbReference>
<reference evidence="1" key="1">
    <citation type="submission" date="2022-04" db="EMBL/GenBank/DDBJ databases">
        <title>Genome of the entomopathogenic fungus Entomophthora muscae.</title>
        <authorList>
            <person name="Elya C."/>
            <person name="Lovett B.R."/>
            <person name="Lee E."/>
            <person name="Macias A.M."/>
            <person name="Hajek A.E."/>
            <person name="De Bivort B.L."/>
            <person name="Kasson M.T."/>
            <person name="De Fine Licht H.H."/>
            <person name="Stajich J.E."/>
        </authorList>
    </citation>
    <scope>NUCLEOTIDE SEQUENCE</scope>
    <source>
        <strain evidence="1">Berkeley</strain>
    </source>
</reference>
<organism evidence="1 2">
    <name type="scientific">Entomophthora muscae</name>
    <dbReference type="NCBI Taxonomy" id="34485"/>
    <lineage>
        <taxon>Eukaryota</taxon>
        <taxon>Fungi</taxon>
        <taxon>Fungi incertae sedis</taxon>
        <taxon>Zoopagomycota</taxon>
        <taxon>Entomophthoromycotina</taxon>
        <taxon>Entomophthoromycetes</taxon>
        <taxon>Entomophthorales</taxon>
        <taxon>Entomophthoraceae</taxon>
        <taxon>Entomophthora</taxon>
    </lineage>
</organism>
<protein>
    <submittedName>
        <fullName evidence="1">Uncharacterized protein</fullName>
    </submittedName>
</protein>